<evidence type="ECO:0000313" key="2">
    <source>
        <dbReference type="Proteomes" id="UP000183954"/>
    </source>
</evidence>
<dbReference type="Pfam" id="PF04883">
    <property type="entry name" value="HK97-gp10_like"/>
    <property type="match status" value="1"/>
</dbReference>
<protein>
    <submittedName>
        <fullName evidence="1">Bacteriophage HK97-gp10, putative tail-component</fullName>
    </submittedName>
</protein>
<evidence type="ECO:0000313" key="1">
    <source>
        <dbReference type="EMBL" id="SHH86628.1"/>
    </source>
</evidence>
<dbReference type="AlphaFoldDB" id="A0A1M5WGY6"/>
<gene>
    <name evidence="1" type="ORF">SAMN02746098_01609</name>
</gene>
<accession>A0A1M5WGY6</accession>
<dbReference type="InterPro" id="IPR010064">
    <property type="entry name" value="HK97-gp10_tail"/>
</dbReference>
<sequence length="145" mass="15985">MARTGLQIEGLQEITRRIGSFRQNLFNEMGSIAKEAADIVRDEARARAPAGETGELKAGIISAVTWDKNKSKAFAGAGMDKAKNDIFVKFSATGKRYYYPASVEYGHGDPKRGERPFLRVSLKKKKTAVKNHISSRVRALVEGAR</sequence>
<dbReference type="Proteomes" id="UP000183954">
    <property type="component" value="Unassembled WGS sequence"/>
</dbReference>
<proteinExistence type="predicted"/>
<dbReference type="RefSeq" id="WP_073029206.1">
    <property type="nucleotide sequence ID" value="NZ_FQXJ01000005.1"/>
</dbReference>
<dbReference type="STRING" id="1121420.SAMN02746098_01609"/>
<dbReference type="OrthoDB" id="2616213at2"/>
<keyword evidence="2" id="KW-1185">Reference proteome</keyword>
<reference evidence="2" key="1">
    <citation type="submission" date="2016-11" db="EMBL/GenBank/DDBJ databases">
        <authorList>
            <person name="Varghese N."/>
            <person name="Submissions S."/>
        </authorList>
    </citation>
    <scope>NUCLEOTIDE SEQUENCE [LARGE SCALE GENOMIC DNA]</scope>
    <source>
        <strain evidence="2">DSM 15449</strain>
    </source>
</reference>
<organism evidence="1 2">
    <name type="scientific">Desulfosporosinus lacus DSM 15449</name>
    <dbReference type="NCBI Taxonomy" id="1121420"/>
    <lineage>
        <taxon>Bacteria</taxon>
        <taxon>Bacillati</taxon>
        <taxon>Bacillota</taxon>
        <taxon>Clostridia</taxon>
        <taxon>Eubacteriales</taxon>
        <taxon>Desulfitobacteriaceae</taxon>
        <taxon>Desulfosporosinus</taxon>
    </lineage>
</organism>
<dbReference type="EMBL" id="FQXJ01000005">
    <property type="protein sequence ID" value="SHH86628.1"/>
    <property type="molecule type" value="Genomic_DNA"/>
</dbReference>
<name>A0A1M5WGY6_9FIRM</name>